<accession>A0A0D2PGU7</accession>
<evidence type="ECO:0000313" key="9">
    <source>
        <dbReference type="Proteomes" id="UP000054270"/>
    </source>
</evidence>
<dbReference type="AlphaFoldDB" id="A0A0D2PGU7"/>
<evidence type="ECO:0000256" key="3">
    <source>
        <dbReference type="ARBA" id="ARBA00022989"/>
    </source>
</evidence>
<feature type="domain" description="Ubiquitin-like" evidence="7">
    <location>
        <begin position="4"/>
        <end position="77"/>
    </location>
</feature>
<dbReference type="GO" id="GO:0016020">
    <property type="term" value="C:membrane"/>
    <property type="evidence" value="ECO:0007669"/>
    <property type="project" value="UniProtKB-SubCell"/>
</dbReference>
<keyword evidence="3 6" id="KW-1133">Transmembrane helix</keyword>
<evidence type="ECO:0000259" key="7">
    <source>
        <dbReference type="PROSITE" id="PS50053"/>
    </source>
</evidence>
<feature type="transmembrane region" description="Helical" evidence="6">
    <location>
        <begin position="308"/>
        <end position="326"/>
    </location>
</feature>
<name>A0A0D2PGU7_HYPSF</name>
<dbReference type="PANTHER" id="PTHR12943">
    <property type="entry name" value="HOMOCYSTEINE-RESPONSIVE ENDOPLASMIC RETICULUM-RESIDENT UNIQUITIN-LIKE DOMAIN HERPUD PROTEIN FAMILY MEMBER"/>
    <property type="match status" value="1"/>
</dbReference>
<proteinExistence type="predicted"/>
<evidence type="ECO:0000313" key="8">
    <source>
        <dbReference type="EMBL" id="KJA30069.1"/>
    </source>
</evidence>
<dbReference type="PROSITE" id="PS50053">
    <property type="entry name" value="UBIQUITIN_2"/>
    <property type="match status" value="1"/>
</dbReference>
<feature type="region of interest" description="Disordered" evidence="5">
    <location>
        <begin position="473"/>
        <end position="508"/>
    </location>
</feature>
<keyword evidence="9" id="KW-1185">Reference proteome</keyword>
<dbReference type="STRING" id="945553.A0A0D2PGU7"/>
<dbReference type="InterPro" id="IPR029071">
    <property type="entry name" value="Ubiquitin-like_domsf"/>
</dbReference>
<dbReference type="InterPro" id="IPR000626">
    <property type="entry name" value="Ubiquitin-like_dom"/>
</dbReference>
<organism evidence="8 9">
    <name type="scientific">Hypholoma sublateritium (strain FD-334 SS-4)</name>
    <dbReference type="NCBI Taxonomy" id="945553"/>
    <lineage>
        <taxon>Eukaryota</taxon>
        <taxon>Fungi</taxon>
        <taxon>Dikarya</taxon>
        <taxon>Basidiomycota</taxon>
        <taxon>Agaricomycotina</taxon>
        <taxon>Agaricomycetes</taxon>
        <taxon>Agaricomycetidae</taxon>
        <taxon>Agaricales</taxon>
        <taxon>Agaricineae</taxon>
        <taxon>Strophariaceae</taxon>
        <taxon>Hypholoma</taxon>
    </lineage>
</organism>
<feature type="transmembrane region" description="Helical" evidence="6">
    <location>
        <begin position="440"/>
        <end position="460"/>
    </location>
</feature>
<feature type="region of interest" description="Disordered" evidence="5">
    <location>
        <begin position="79"/>
        <end position="107"/>
    </location>
</feature>
<reference evidence="9" key="1">
    <citation type="submission" date="2014-04" db="EMBL/GenBank/DDBJ databases">
        <title>Evolutionary Origins and Diversification of the Mycorrhizal Mutualists.</title>
        <authorList>
            <consortium name="DOE Joint Genome Institute"/>
            <consortium name="Mycorrhizal Genomics Consortium"/>
            <person name="Kohler A."/>
            <person name="Kuo A."/>
            <person name="Nagy L.G."/>
            <person name="Floudas D."/>
            <person name="Copeland A."/>
            <person name="Barry K.W."/>
            <person name="Cichocki N."/>
            <person name="Veneault-Fourrey C."/>
            <person name="LaButti K."/>
            <person name="Lindquist E.A."/>
            <person name="Lipzen A."/>
            <person name="Lundell T."/>
            <person name="Morin E."/>
            <person name="Murat C."/>
            <person name="Riley R."/>
            <person name="Ohm R."/>
            <person name="Sun H."/>
            <person name="Tunlid A."/>
            <person name="Henrissat B."/>
            <person name="Grigoriev I.V."/>
            <person name="Hibbett D.S."/>
            <person name="Martin F."/>
        </authorList>
    </citation>
    <scope>NUCLEOTIDE SEQUENCE [LARGE SCALE GENOMIC DNA]</scope>
    <source>
        <strain evidence="9">FD-334 SS-4</strain>
    </source>
</reference>
<dbReference type="Gene3D" id="3.10.20.90">
    <property type="entry name" value="Phosphatidylinositol 3-kinase Catalytic Subunit, Chain A, domain 1"/>
    <property type="match status" value="1"/>
</dbReference>
<evidence type="ECO:0000256" key="6">
    <source>
        <dbReference type="SAM" id="Phobius"/>
    </source>
</evidence>
<dbReference type="Proteomes" id="UP000054270">
    <property type="component" value="Unassembled WGS sequence"/>
</dbReference>
<evidence type="ECO:0000256" key="5">
    <source>
        <dbReference type="SAM" id="MobiDB-lite"/>
    </source>
</evidence>
<dbReference type="OrthoDB" id="21589at2759"/>
<dbReference type="EMBL" id="KN817518">
    <property type="protein sequence ID" value="KJA30069.1"/>
    <property type="molecule type" value="Genomic_DNA"/>
</dbReference>
<comment type="subcellular location">
    <subcellularLocation>
        <location evidence="1">Membrane</location>
    </subcellularLocation>
</comment>
<dbReference type="PANTHER" id="PTHR12943:SF27">
    <property type="entry name" value="HOMOCYSTEINE-INDUCED ENDOPLASMIC RETICULUM PROTEIN, ISOFORM A"/>
    <property type="match status" value="1"/>
</dbReference>
<dbReference type="Pfam" id="PF00240">
    <property type="entry name" value="ubiquitin"/>
    <property type="match status" value="1"/>
</dbReference>
<dbReference type="OMA" id="YEAWNAM"/>
<feature type="compositionally biased region" description="Pro residues" evidence="5">
    <location>
        <begin position="84"/>
        <end position="93"/>
    </location>
</feature>
<gene>
    <name evidence="8" type="ORF">HYPSUDRAFT_257982</name>
</gene>
<feature type="transmembrane region" description="Helical" evidence="6">
    <location>
        <begin position="333"/>
        <end position="350"/>
    </location>
</feature>
<evidence type="ECO:0000256" key="4">
    <source>
        <dbReference type="ARBA" id="ARBA00023136"/>
    </source>
</evidence>
<evidence type="ECO:0000256" key="1">
    <source>
        <dbReference type="ARBA" id="ARBA00004370"/>
    </source>
</evidence>
<keyword evidence="2 6" id="KW-0812">Transmembrane</keyword>
<dbReference type="InterPro" id="IPR039751">
    <property type="entry name" value="HERPUD1/2"/>
</dbReference>
<feature type="region of interest" description="Disordered" evidence="5">
    <location>
        <begin position="361"/>
        <end position="397"/>
    </location>
</feature>
<evidence type="ECO:0000256" key="2">
    <source>
        <dbReference type="ARBA" id="ARBA00022692"/>
    </source>
</evidence>
<protein>
    <recommendedName>
        <fullName evidence="7">Ubiquitin-like domain-containing protein</fullName>
    </recommendedName>
</protein>
<feature type="compositionally biased region" description="Polar residues" evidence="5">
    <location>
        <begin position="367"/>
        <end position="376"/>
    </location>
</feature>
<keyword evidence="4 6" id="KW-0472">Membrane</keyword>
<dbReference type="SUPFAM" id="SSF54236">
    <property type="entry name" value="Ubiquitin-like"/>
    <property type="match status" value="1"/>
</dbReference>
<dbReference type="GO" id="GO:0030968">
    <property type="term" value="P:endoplasmic reticulum unfolded protein response"/>
    <property type="evidence" value="ECO:0007669"/>
    <property type="project" value="TreeGrafter"/>
</dbReference>
<sequence>MSFVDIRVDLPSYSHTFTVKVPSSSSVSQLKQQIHQSCPGQPRPDGQRLIWRGRVLTDNENIESLWKVDPRIVHLAVHPSAWSSPPPEIPQSPPQSGRPYQPNPSSTSLSYVYPSRPSFMTTSSGFATHLASAGMLSFPMGMEYVRHLHQKALHALSPSITAPVEHGHSTQRRSEAIQALERNGWSWPAVLDEPFPEPSEGGLVYNATIVEGQPYLQLATDSENAQPTRLQQHALKVLTCTFNILSFPINNFPTSRESQPQHLPVPPHVNQLLQQLGLPPLRPAGNNANPANPNALLADLREVPVRALLAPLLMLLFRTLLLLYFFAPARKPIFGILILGWMVYEIWQPIRNGLRNGWGRMHDNGRHQANNGQNARQDGAPAPNAPPPPGVRAARAGPAGAVTLEAQAGQIFDTLATLNIEDEQRMLNSGLEGPPPEPTIGHKIVTFLSLFITTLHPAIWNRRRVALRRREGVVRTESNVRNSPPPSAENDSDSTPSPIDNEAARRREQLRAQYGLQPRWIQRYMERVVAEDWVDDSD</sequence>